<dbReference type="PANTHER" id="PTHR24198">
    <property type="entry name" value="ANKYRIN REPEAT AND PROTEIN KINASE DOMAIN-CONTAINING PROTEIN"/>
    <property type="match status" value="1"/>
</dbReference>
<dbReference type="Pfam" id="PF12796">
    <property type="entry name" value="Ank_2"/>
    <property type="match status" value="1"/>
</dbReference>
<sequence length="208" mass="22909">MATASDSKLDALKLLLESRAIDPDSRDIYSRTLLFHSIQKPRYSYKVDPGARDSGRLTPFAYTTYTSNTDAIRLLIVSRKVGMVKLLLGYDTMDLNVQDDGGLAPLAAILIYIYKKVVEKFLHSGRVEDVDSRDKNGRTPLWWAARNDRRGVGRALLAHAQPDVDAKDDEGVSSQEIAATHGHVKFVEMMRGPLPASDAGSPPAAEQP</sequence>
<proteinExistence type="predicted"/>
<keyword evidence="4" id="KW-1185">Reference proteome</keyword>
<evidence type="ECO:0008006" key="5">
    <source>
        <dbReference type="Google" id="ProtNLM"/>
    </source>
</evidence>
<dbReference type="EMBL" id="ONZQ02000005">
    <property type="protein sequence ID" value="SPO01861.1"/>
    <property type="molecule type" value="Genomic_DNA"/>
</dbReference>
<keyword evidence="1" id="KW-0677">Repeat</keyword>
<evidence type="ECO:0000256" key="1">
    <source>
        <dbReference type="ARBA" id="ARBA00022737"/>
    </source>
</evidence>
<gene>
    <name evidence="3" type="ORF">DNG_04534</name>
</gene>
<reference evidence="3" key="1">
    <citation type="submission" date="2018-03" db="EMBL/GenBank/DDBJ databases">
        <authorList>
            <person name="Guldener U."/>
        </authorList>
    </citation>
    <scope>NUCLEOTIDE SEQUENCE</scope>
</reference>
<dbReference type="Proteomes" id="UP001187682">
    <property type="component" value="Unassembled WGS sequence"/>
</dbReference>
<evidence type="ECO:0000313" key="3">
    <source>
        <dbReference type="EMBL" id="SPO01861.1"/>
    </source>
</evidence>
<dbReference type="PANTHER" id="PTHR24198:SF165">
    <property type="entry name" value="ANKYRIN REPEAT-CONTAINING PROTEIN-RELATED"/>
    <property type="match status" value="1"/>
</dbReference>
<comment type="caution">
    <text evidence="3">The sequence shown here is derived from an EMBL/GenBank/DDBJ whole genome shotgun (WGS) entry which is preliminary data.</text>
</comment>
<evidence type="ECO:0000256" key="2">
    <source>
        <dbReference type="ARBA" id="ARBA00023043"/>
    </source>
</evidence>
<evidence type="ECO:0000313" key="4">
    <source>
        <dbReference type="Proteomes" id="UP001187682"/>
    </source>
</evidence>
<dbReference type="Gene3D" id="1.25.40.20">
    <property type="entry name" value="Ankyrin repeat-containing domain"/>
    <property type="match status" value="2"/>
</dbReference>
<organism evidence="3 4">
    <name type="scientific">Cephalotrichum gorgonifer</name>
    <dbReference type="NCBI Taxonomy" id="2041049"/>
    <lineage>
        <taxon>Eukaryota</taxon>
        <taxon>Fungi</taxon>
        <taxon>Dikarya</taxon>
        <taxon>Ascomycota</taxon>
        <taxon>Pezizomycotina</taxon>
        <taxon>Sordariomycetes</taxon>
        <taxon>Hypocreomycetidae</taxon>
        <taxon>Microascales</taxon>
        <taxon>Microascaceae</taxon>
        <taxon>Cephalotrichum</taxon>
    </lineage>
</organism>
<protein>
    <recommendedName>
        <fullName evidence="5">Ankyrin</fullName>
    </recommendedName>
</protein>
<dbReference type="SUPFAM" id="SSF48403">
    <property type="entry name" value="Ankyrin repeat"/>
    <property type="match status" value="1"/>
</dbReference>
<dbReference type="InterPro" id="IPR002110">
    <property type="entry name" value="Ankyrin_rpt"/>
</dbReference>
<dbReference type="InterPro" id="IPR036770">
    <property type="entry name" value="Ankyrin_rpt-contain_sf"/>
</dbReference>
<name>A0AAE8SUN3_9PEZI</name>
<dbReference type="AlphaFoldDB" id="A0AAE8SUN3"/>
<accession>A0AAE8SUN3</accession>
<keyword evidence="2" id="KW-0040">ANK repeat</keyword>